<dbReference type="AlphaFoldDB" id="A0A8J7DMC9"/>
<dbReference type="FunFam" id="3.40.190.290:FF:000001">
    <property type="entry name" value="Transcriptional regulator, LysR family"/>
    <property type="match status" value="1"/>
</dbReference>
<name>A0A8J7DMC9_9CYAN</name>
<dbReference type="Gene3D" id="1.10.10.10">
    <property type="entry name" value="Winged helix-like DNA-binding domain superfamily/Winged helix DNA-binding domain"/>
    <property type="match status" value="1"/>
</dbReference>
<evidence type="ECO:0000259" key="5">
    <source>
        <dbReference type="PROSITE" id="PS50931"/>
    </source>
</evidence>
<dbReference type="Gene3D" id="3.40.190.290">
    <property type="match status" value="1"/>
</dbReference>
<dbReference type="Pfam" id="PF03466">
    <property type="entry name" value="LysR_substrate"/>
    <property type="match status" value="1"/>
</dbReference>
<dbReference type="InterPro" id="IPR036388">
    <property type="entry name" value="WH-like_DNA-bd_sf"/>
</dbReference>
<gene>
    <name evidence="6" type="ORF">IQ241_03510</name>
</gene>
<dbReference type="RefSeq" id="WP_193905030.1">
    <property type="nucleotide sequence ID" value="NZ_JADEXG010000005.1"/>
</dbReference>
<dbReference type="PANTHER" id="PTHR30537">
    <property type="entry name" value="HTH-TYPE TRANSCRIPTIONAL REGULATOR"/>
    <property type="match status" value="1"/>
</dbReference>
<evidence type="ECO:0000256" key="1">
    <source>
        <dbReference type="ARBA" id="ARBA00009437"/>
    </source>
</evidence>
<dbReference type="SUPFAM" id="SSF46785">
    <property type="entry name" value="Winged helix' DNA-binding domain"/>
    <property type="match status" value="1"/>
</dbReference>
<evidence type="ECO:0000313" key="7">
    <source>
        <dbReference type="Proteomes" id="UP000636505"/>
    </source>
</evidence>
<dbReference type="Pfam" id="PF00126">
    <property type="entry name" value="HTH_1"/>
    <property type="match status" value="1"/>
</dbReference>
<keyword evidence="7" id="KW-1185">Reference proteome</keyword>
<evidence type="ECO:0000256" key="3">
    <source>
        <dbReference type="ARBA" id="ARBA00023125"/>
    </source>
</evidence>
<proteinExistence type="inferred from homology"/>
<comment type="caution">
    <text evidence="6">The sequence shown here is derived from an EMBL/GenBank/DDBJ whole genome shotgun (WGS) entry which is preliminary data.</text>
</comment>
<dbReference type="CDD" id="cd08422">
    <property type="entry name" value="PBP2_CrgA_like"/>
    <property type="match status" value="1"/>
</dbReference>
<dbReference type="FunFam" id="1.10.10.10:FF:000001">
    <property type="entry name" value="LysR family transcriptional regulator"/>
    <property type="match status" value="1"/>
</dbReference>
<dbReference type="GO" id="GO:0043565">
    <property type="term" value="F:sequence-specific DNA binding"/>
    <property type="evidence" value="ECO:0007669"/>
    <property type="project" value="TreeGrafter"/>
</dbReference>
<dbReference type="GO" id="GO:0003700">
    <property type="term" value="F:DNA-binding transcription factor activity"/>
    <property type="evidence" value="ECO:0007669"/>
    <property type="project" value="InterPro"/>
</dbReference>
<dbReference type="InterPro" id="IPR036390">
    <property type="entry name" value="WH_DNA-bd_sf"/>
</dbReference>
<comment type="similarity">
    <text evidence="1">Belongs to the LysR transcriptional regulatory family.</text>
</comment>
<dbReference type="PANTHER" id="PTHR30537:SF5">
    <property type="entry name" value="HTH-TYPE TRANSCRIPTIONAL ACTIVATOR TTDR-RELATED"/>
    <property type="match status" value="1"/>
</dbReference>
<dbReference type="GO" id="GO:0006351">
    <property type="term" value="P:DNA-templated transcription"/>
    <property type="evidence" value="ECO:0007669"/>
    <property type="project" value="TreeGrafter"/>
</dbReference>
<dbReference type="InterPro" id="IPR058163">
    <property type="entry name" value="LysR-type_TF_proteobact-type"/>
</dbReference>
<keyword evidence="3" id="KW-0238">DNA-binding</keyword>
<accession>A0A8J7DMC9</accession>
<evidence type="ECO:0000313" key="6">
    <source>
        <dbReference type="EMBL" id="MBE9076370.1"/>
    </source>
</evidence>
<dbReference type="InterPro" id="IPR000847">
    <property type="entry name" value="LysR_HTH_N"/>
</dbReference>
<reference evidence="6" key="1">
    <citation type="submission" date="2020-10" db="EMBL/GenBank/DDBJ databases">
        <authorList>
            <person name="Castelo-Branco R."/>
            <person name="Eusebio N."/>
            <person name="Adriana R."/>
            <person name="Vieira A."/>
            <person name="Brugerolle De Fraissinette N."/>
            <person name="Rezende De Castro R."/>
            <person name="Schneider M.P."/>
            <person name="Vasconcelos V."/>
            <person name="Leao P.N."/>
        </authorList>
    </citation>
    <scope>NUCLEOTIDE SEQUENCE</scope>
    <source>
        <strain evidence="6">LEGE 07310</strain>
    </source>
</reference>
<sequence length="309" mass="34845">MDQLAAMRSFVKVVDGGGFSEAARQLKLAVSSVTRQVNALEALLNTQLLNRSTRSITLTPQGYKYYAKVVQILQDIEEANLCVMEQGDVPQGILRVSLPVAFGRLHVAPILSDFLVQYPDVKLELRLSDGLANLVEEDLDLVIRMGNLDRSGANLILRKLASYTRLVCGSPAYFEKYGKPKHPNELAQHNCLLFAYSTGYDTWRFQREAEVCDVHIQGSLVANNSEMLRQVCLDGGGLILMPTWLIGEDIRAGRLQAVLTDFRIHPQADTNREIYALYLPNRRHSLRVKAFINFLAERFGNPAYWEQFE</sequence>
<dbReference type="SUPFAM" id="SSF53850">
    <property type="entry name" value="Periplasmic binding protein-like II"/>
    <property type="match status" value="1"/>
</dbReference>
<keyword evidence="2" id="KW-0805">Transcription regulation</keyword>
<dbReference type="InterPro" id="IPR005119">
    <property type="entry name" value="LysR_subst-bd"/>
</dbReference>
<evidence type="ECO:0000256" key="4">
    <source>
        <dbReference type="ARBA" id="ARBA00023163"/>
    </source>
</evidence>
<evidence type="ECO:0000256" key="2">
    <source>
        <dbReference type="ARBA" id="ARBA00023015"/>
    </source>
</evidence>
<dbReference type="PROSITE" id="PS50931">
    <property type="entry name" value="HTH_LYSR"/>
    <property type="match status" value="1"/>
</dbReference>
<protein>
    <submittedName>
        <fullName evidence="6">LysR family transcriptional regulator</fullName>
    </submittedName>
</protein>
<dbReference type="Proteomes" id="UP000636505">
    <property type="component" value="Unassembled WGS sequence"/>
</dbReference>
<organism evidence="6 7">
    <name type="scientific">Vasconcelosia minhoensis LEGE 07310</name>
    <dbReference type="NCBI Taxonomy" id="915328"/>
    <lineage>
        <taxon>Bacteria</taxon>
        <taxon>Bacillati</taxon>
        <taxon>Cyanobacteriota</taxon>
        <taxon>Cyanophyceae</taxon>
        <taxon>Nodosilineales</taxon>
        <taxon>Cymatolegaceae</taxon>
        <taxon>Vasconcelosia</taxon>
        <taxon>Vasconcelosia minhoensis</taxon>
    </lineage>
</organism>
<keyword evidence="4" id="KW-0804">Transcription</keyword>
<feature type="domain" description="HTH lysR-type" evidence="5">
    <location>
        <begin position="1"/>
        <end position="59"/>
    </location>
</feature>
<dbReference type="EMBL" id="JADEXG010000005">
    <property type="protein sequence ID" value="MBE9076370.1"/>
    <property type="molecule type" value="Genomic_DNA"/>
</dbReference>